<feature type="domain" description="Bacterioopsin transcriptional activator GAF and HTH associated" evidence="4">
    <location>
        <begin position="5"/>
        <end position="143"/>
    </location>
</feature>
<evidence type="ECO:0000259" key="3">
    <source>
        <dbReference type="Pfam" id="PF04967"/>
    </source>
</evidence>
<dbReference type="AlphaFoldDB" id="A0A151AHE0"/>
<gene>
    <name evidence="5" type="ORF">HAPAU_09410</name>
</gene>
<sequence>MSATIVEVELPSEEFALSETLSELEDIEFEVERFVAHDADHVMPFVWVTGTDSDRIEDALERDESVENLELLSELDGEWLYRMEWVDHIETLIRILVEEDGSILAAFGDESGWQLRVLFAERDALSRTYDYCREAGLTLDIRSIYQLDDGREGRFGLTDEQQDTLVIAYERGYFDVPREITLTDLADELDISHQALSERLRRGEKSVLKNTVIIGSEDE</sequence>
<comment type="caution">
    <text evidence="5">The sequence shown here is derived from an EMBL/GenBank/DDBJ whole genome shotgun (WGS) entry which is preliminary data.</text>
</comment>
<dbReference type="InterPro" id="IPR031803">
    <property type="entry name" value="BAT_GAF/HTH-assoc"/>
</dbReference>
<keyword evidence="2" id="KW-0804">Transcription</keyword>
<dbReference type="RefSeq" id="WP_066380103.1">
    <property type="nucleotide sequence ID" value="NZ_LTAZ01000003.1"/>
</dbReference>
<reference evidence="5 6" key="1">
    <citation type="submission" date="2016-02" db="EMBL/GenBank/DDBJ databases">
        <title>Genome sequence of Halalkalicoccus paucihalophilus DSM 24557.</title>
        <authorList>
            <person name="Poehlein A."/>
            <person name="Daniel R."/>
        </authorList>
    </citation>
    <scope>NUCLEOTIDE SEQUENCE [LARGE SCALE GENOMIC DNA]</scope>
    <source>
        <strain evidence="5 6">DSM 24557</strain>
    </source>
</reference>
<dbReference type="OrthoDB" id="156233at2157"/>
<evidence type="ECO:0000259" key="4">
    <source>
        <dbReference type="Pfam" id="PF15915"/>
    </source>
</evidence>
<evidence type="ECO:0000256" key="1">
    <source>
        <dbReference type="ARBA" id="ARBA00023015"/>
    </source>
</evidence>
<dbReference type="Proteomes" id="UP000075321">
    <property type="component" value="Unassembled WGS sequence"/>
</dbReference>
<name>A0A151AHE0_9EURY</name>
<keyword evidence="1" id="KW-0805">Transcription regulation</keyword>
<dbReference type="InterPro" id="IPR007050">
    <property type="entry name" value="HTH_bacterioopsin"/>
</dbReference>
<dbReference type="PATRIC" id="fig|1008153.3.peg.948"/>
<dbReference type="Pfam" id="PF04967">
    <property type="entry name" value="HTH_10"/>
    <property type="match status" value="1"/>
</dbReference>
<protein>
    <submittedName>
        <fullName evidence="5">HTH DNA binding domain protein</fullName>
    </submittedName>
</protein>
<evidence type="ECO:0000313" key="5">
    <source>
        <dbReference type="EMBL" id="KYH27051.1"/>
    </source>
</evidence>
<dbReference type="Pfam" id="PF15915">
    <property type="entry name" value="BAT"/>
    <property type="match status" value="1"/>
</dbReference>
<accession>A0A151AHE0</accession>
<dbReference type="PANTHER" id="PTHR34236">
    <property type="entry name" value="DIMETHYL SULFOXIDE REDUCTASE TRANSCRIPTIONAL ACTIVATOR"/>
    <property type="match status" value="1"/>
</dbReference>
<evidence type="ECO:0000313" key="6">
    <source>
        <dbReference type="Proteomes" id="UP000075321"/>
    </source>
</evidence>
<dbReference type="PANTHER" id="PTHR34236:SF1">
    <property type="entry name" value="DIMETHYL SULFOXIDE REDUCTASE TRANSCRIPTIONAL ACTIVATOR"/>
    <property type="match status" value="1"/>
</dbReference>
<dbReference type="EMBL" id="LTAZ01000003">
    <property type="protein sequence ID" value="KYH27051.1"/>
    <property type="molecule type" value="Genomic_DNA"/>
</dbReference>
<evidence type="ECO:0000256" key="2">
    <source>
        <dbReference type="ARBA" id="ARBA00023163"/>
    </source>
</evidence>
<organism evidence="5 6">
    <name type="scientific">Halalkalicoccus paucihalophilus</name>
    <dbReference type="NCBI Taxonomy" id="1008153"/>
    <lineage>
        <taxon>Archaea</taxon>
        <taxon>Methanobacteriati</taxon>
        <taxon>Methanobacteriota</taxon>
        <taxon>Stenosarchaea group</taxon>
        <taxon>Halobacteria</taxon>
        <taxon>Halobacteriales</taxon>
        <taxon>Halococcaceae</taxon>
        <taxon>Halalkalicoccus</taxon>
    </lineage>
</organism>
<keyword evidence="6" id="KW-1185">Reference proteome</keyword>
<feature type="domain" description="HTH bat-type" evidence="3">
    <location>
        <begin position="157"/>
        <end position="208"/>
    </location>
</feature>
<proteinExistence type="predicted"/>